<dbReference type="Proteomes" id="UP000694388">
    <property type="component" value="Unplaced"/>
</dbReference>
<reference evidence="2" key="2">
    <citation type="submission" date="2025-09" db="UniProtKB">
        <authorList>
            <consortium name="Ensembl"/>
        </authorList>
    </citation>
    <scope>IDENTIFICATION</scope>
</reference>
<dbReference type="GeneTree" id="ENSGT00940000173540"/>
<organism evidence="2 3">
    <name type="scientific">Eptatretus burgeri</name>
    <name type="common">Inshore hagfish</name>
    <dbReference type="NCBI Taxonomy" id="7764"/>
    <lineage>
        <taxon>Eukaryota</taxon>
        <taxon>Metazoa</taxon>
        <taxon>Chordata</taxon>
        <taxon>Craniata</taxon>
        <taxon>Vertebrata</taxon>
        <taxon>Cyclostomata</taxon>
        <taxon>Myxini</taxon>
        <taxon>Myxiniformes</taxon>
        <taxon>Myxinidae</taxon>
        <taxon>Eptatretinae</taxon>
        <taxon>Eptatretus</taxon>
    </lineage>
</organism>
<dbReference type="GO" id="GO:0010468">
    <property type="term" value="P:regulation of gene expression"/>
    <property type="evidence" value="ECO:0007669"/>
    <property type="project" value="InterPro"/>
</dbReference>
<dbReference type="Ensembl" id="ENSEBUT00000004766.1">
    <property type="protein sequence ID" value="ENSEBUP00000004335.1"/>
    <property type="gene ID" value="ENSEBUG00000003080.1"/>
</dbReference>
<feature type="region of interest" description="Disordered" evidence="1">
    <location>
        <begin position="297"/>
        <end position="339"/>
    </location>
</feature>
<reference evidence="2" key="1">
    <citation type="submission" date="2025-08" db="UniProtKB">
        <authorList>
            <consortium name="Ensembl"/>
        </authorList>
    </citation>
    <scope>IDENTIFICATION</scope>
</reference>
<dbReference type="PANTHER" id="PTHR10528:SF17">
    <property type="entry name" value="AF4_FMR2 FAMILY MEMBER LILLI"/>
    <property type="match status" value="1"/>
</dbReference>
<dbReference type="InterPro" id="IPR007797">
    <property type="entry name" value="AF4/FMR2"/>
</dbReference>
<dbReference type="Pfam" id="PF05110">
    <property type="entry name" value="AF-4"/>
    <property type="match status" value="2"/>
</dbReference>
<feature type="compositionally biased region" description="Low complexity" evidence="1">
    <location>
        <begin position="297"/>
        <end position="311"/>
    </location>
</feature>
<evidence type="ECO:0000313" key="3">
    <source>
        <dbReference type="Proteomes" id="UP000694388"/>
    </source>
</evidence>
<proteinExistence type="predicted"/>
<feature type="region of interest" description="Disordered" evidence="1">
    <location>
        <begin position="93"/>
        <end position="113"/>
    </location>
</feature>
<dbReference type="GO" id="GO:0032783">
    <property type="term" value="C:super elongation complex"/>
    <property type="evidence" value="ECO:0007669"/>
    <property type="project" value="TreeGrafter"/>
</dbReference>
<keyword evidence="3" id="KW-1185">Reference proteome</keyword>
<dbReference type="Gene3D" id="6.10.250.2670">
    <property type="match status" value="1"/>
</dbReference>
<evidence type="ECO:0000313" key="2">
    <source>
        <dbReference type="Ensembl" id="ENSEBUP00000004335.1"/>
    </source>
</evidence>
<evidence type="ECO:0000256" key="1">
    <source>
        <dbReference type="SAM" id="MobiDB-lite"/>
    </source>
</evidence>
<protein>
    <submittedName>
        <fullName evidence="2">Uncharacterized protein</fullName>
    </submittedName>
</protein>
<accession>A0A8C4NB65</accession>
<sequence length="339" mass="37438">MNTCATKDRQAQRIEEWQKRNQKFIGTNEPTSSSNSSLLSVNLFPAPYKINRGDEISSRLQNTLGKYDEMKDVLIHQYNQCYLVGVSQPPKHQAADQSIPAFSEKPSSSLRAPHSFQKGASFAEYDFSQVGESCKISLESTSIQAAPKRLCGQLFDSGKMGCGSIQDTGPKASQSLERSNIRRQHSSMGVAALPTWKPTAYVRPMDGQDLVTIEVTCRGETISPGQLKPDQPESLLTRDAYSQVDNGNLTKLVRLQADKVKSPRSEIGFFNTDHVENILREMTHSWPPLLTALPTASSTQSSKLSHSQSPTKEIHLSSRHKCGNTLTKQPAWATAVDKS</sequence>
<dbReference type="PANTHER" id="PTHR10528">
    <property type="entry name" value="AF4/FMR2 FAMILY MEMBER"/>
    <property type="match status" value="1"/>
</dbReference>
<name>A0A8C4NB65_EPTBU</name>
<dbReference type="AlphaFoldDB" id="A0A8C4NB65"/>